<keyword evidence="2" id="KW-0645">Protease</keyword>
<dbReference type="Pfam" id="PF02586">
    <property type="entry name" value="SRAP"/>
    <property type="match status" value="1"/>
</dbReference>
<keyword evidence="6" id="KW-0238">DNA-binding</keyword>
<keyword evidence="3" id="KW-0227">DNA damage</keyword>
<sequence length="225" mass="25142">MCNLYANTLAPTLMQQLFAVSTMNDHLGNAEPHTAIFPKGTAPIVSLDENGERELRNTHWGFVLPQTSRKTGKPIQPKAVNNARDDKLRSSHFWKSSFTERRCLIPASSFCEGKGRNPATYVWFGVTGEAARPPFALAGIWRSFAGNYGTEYRELITSSMITTTPNALVKDTHPDRMPAILDPEDYDTWLTATAEDAFRLIRPYPAEKMVIHQQGEDLKSDRGGL</sequence>
<evidence type="ECO:0000256" key="3">
    <source>
        <dbReference type="ARBA" id="ARBA00022763"/>
    </source>
</evidence>
<accession>A0A0F9RAH6</accession>
<dbReference type="PANTHER" id="PTHR13604">
    <property type="entry name" value="DC12-RELATED"/>
    <property type="match status" value="1"/>
</dbReference>
<dbReference type="Gene3D" id="3.90.1680.10">
    <property type="entry name" value="SOS response associated peptidase-like"/>
    <property type="match status" value="1"/>
</dbReference>
<proteinExistence type="inferred from homology"/>
<dbReference type="EMBL" id="LAZR01001046">
    <property type="protein sequence ID" value="KKN51854.1"/>
    <property type="molecule type" value="Genomic_DNA"/>
</dbReference>
<evidence type="ECO:0008006" key="9">
    <source>
        <dbReference type="Google" id="ProtNLM"/>
    </source>
</evidence>
<evidence type="ECO:0000256" key="6">
    <source>
        <dbReference type="ARBA" id="ARBA00023125"/>
    </source>
</evidence>
<keyword evidence="7" id="KW-0456">Lyase</keyword>
<gene>
    <name evidence="8" type="ORF">LCGC14_0618680</name>
</gene>
<dbReference type="GO" id="GO:0016829">
    <property type="term" value="F:lyase activity"/>
    <property type="evidence" value="ECO:0007669"/>
    <property type="project" value="UniProtKB-KW"/>
</dbReference>
<keyword evidence="4" id="KW-0378">Hydrolase</keyword>
<name>A0A0F9RAH6_9ZZZZ</name>
<evidence type="ECO:0000256" key="7">
    <source>
        <dbReference type="ARBA" id="ARBA00023239"/>
    </source>
</evidence>
<evidence type="ECO:0000256" key="4">
    <source>
        <dbReference type="ARBA" id="ARBA00022801"/>
    </source>
</evidence>
<comment type="similarity">
    <text evidence="1">Belongs to the SOS response-associated peptidase family.</text>
</comment>
<organism evidence="8">
    <name type="scientific">marine sediment metagenome</name>
    <dbReference type="NCBI Taxonomy" id="412755"/>
    <lineage>
        <taxon>unclassified sequences</taxon>
        <taxon>metagenomes</taxon>
        <taxon>ecological metagenomes</taxon>
    </lineage>
</organism>
<dbReference type="InterPro" id="IPR036590">
    <property type="entry name" value="SRAP-like"/>
</dbReference>
<reference evidence="8" key="1">
    <citation type="journal article" date="2015" name="Nature">
        <title>Complex archaea that bridge the gap between prokaryotes and eukaryotes.</title>
        <authorList>
            <person name="Spang A."/>
            <person name="Saw J.H."/>
            <person name="Jorgensen S.L."/>
            <person name="Zaremba-Niedzwiedzka K."/>
            <person name="Martijn J."/>
            <person name="Lind A.E."/>
            <person name="van Eijk R."/>
            <person name="Schleper C."/>
            <person name="Guy L."/>
            <person name="Ettema T.J."/>
        </authorList>
    </citation>
    <scope>NUCLEOTIDE SEQUENCE</scope>
</reference>
<evidence type="ECO:0000256" key="5">
    <source>
        <dbReference type="ARBA" id="ARBA00023124"/>
    </source>
</evidence>
<dbReference type="GO" id="GO:0106300">
    <property type="term" value="P:protein-DNA covalent cross-linking repair"/>
    <property type="evidence" value="ECO:0007669"/>
    <property type="project" value="InterPro"/>
</dbReference>
<evidence type="ECO:0000256" key="2">
    <source>
        <dbReference type="ARBA" id="ARBA00022670"/>
    </source>
</evidence>
<keyword evidence="5" id="KW-0190">Covalent protein-DNA linkage</keyword>
<dbReference type="AlphaFoldDB" id="A0A0F9RAH6"/>
<dbReference type="SUPFAM" id="SSF143081">
    <property type="entry name" value="BB1717-like"/>
    <property type="match status" value="1"/>
</dbReference>
<evidence type="ECO:0000313" key="8">
    <source>
        <dbReference type="EMBL" id="KKN51854.1"/>
    </source>
</evidence>
<protein>
    <recommendedName>
        <fullName evidence="9">Abasic site processing protein</fullName>
    </recommendedName>
</protein>
<evidence type="ECO:0000256" key="1">
    <source>
        <dbReference type="ARBA" id="ARBA00008136"/>
    </source>
</evidence>
<dbReference type="InterPro" id="IPR003738">
    <property type="entry name" value="SRAP"/>
</dbReference>
<dbReference type="GO" id="GO:0006508">
    <property type="term" value="P:proteolysis"/>
    <property type="evidence" value="ECO:0007669"/>
    <property type="project" value="UniProtKB-KW"/>
</dbReference>
<comment type="caution">
    <text evidence="8">The sequence shown here is derived from an EMBL/GenBank/DDBJ whole genome shotgun (WGS) entry which is preliminary data.</text>
</comment>
<dbReference type="PANTHER" id="PTHR13604:SF0">
    <property type="entry name" value="ABASIC SITE PROCESSING PROTEIN HMCES"/>
    <property type="match status" value="1"/>
</dbReference>
<dbReference type="GO" id="GO:0003697">
    <property type="term" value="F:single-stranded DNA binding"/>
    <property type="evidence" value="ECO:0007669"/>
    <property type="project" value="InterPro"/>
</dbReference>
<dbReference type="GO" id="GO:0008233">
    <property type="term" value="F:peptidase activity"/>
    <property type="evidence" value="ECO:0007669"/>
    <property type="project" value="UniProtKB-KW"/>
</dbReference>